<feature type="domain" description="Histidine kinase" evidence="13">
    <location>
        <begin position="254"/>
        <end position="455"/>
    </location>
</feature>
<dbReference type="InterPro" id="IPR050428">
    <property type="entry name" value="TCS_sensor_his_kinase"/>
</dbReference>
<evidence type="ECO:0000259" key="14">
    <source>
        <dbReference type="PROSITE" id="PS50885"/>
    </source>
</evidence>
<keyword evidence="11" id="KW-0175">Coiled coil</keyword>
<dbReference type="SMART" id="SM00388">
    <property type="entry name" value="HisKA"/>
    <property type="match status" value="1"/>
</dbReference>
<evidence type="ECO:0000256" key="12">
    <source>
        <dbReference type="SAM" id="Phobius"/>
    </source>
</evidence>
<dbReference type="PANTHER" id="PTHR45436:SF4">
    <property type="entry name" value="SENSOR PROTEIN PHOQ"/>
    <property type="match status" value="1"/>
</dbReference>
<keyword evidence="6 12" id="KW-0812">Transmembrane</keyword>
<name>A0A364NNZ4_9GAMM</name>
<evidence type="ECO:0000256" key="9">
    <source>
        <dbReference type="ARBA" id="ARBA00023012"/>
    </source>
</evidence>
<dbReference type="Pfam" id="PF02518">
    <property type="entry name" value="HATPase_c"/>
    <property type="match status" value="1"/>
</dbReference>
<evidence type="ECO:0000259" key="13">
    <source>
        <dbReference type="PROSITE" id="PS50109"/>
    </source>
</evidence>
<keyword evidence="4" id="KW-0597">Phosphoprotein</keyword>
<dbReference type="OrthoDB" id="9809567at2"/>
<evidence type="ECO:0000256" key="5">
    <source>
        <dbReference type="ARBA" id="ARBA00022679"/>
    </source>
</evidence>
<dbReference type="SUPFAM" id="SSF47384">
    <property type="entry name" value="Homodimeric domain of signal transducing histidine kinase"/>
    <property type="match status" value="1"/>
</dbReference>
<dbReference type="Proteomes" id="UP000250744">
    <property type="component" value="Unassembled WGS sequence"/>
</dbReference>
<organism evidence="15 16">
    <name type="scientific">Nitrincola tibetensis</name>
    <dbReference type="NCBI Taxonomy" id="2219697"/>
    <lineage>
        <taxon>Bacteria</taxon>
        <taxon>Pseudomonadati</taxon>
        <taxon>Pseudomonadota</taxon>
        <taxon>Gammaproteobacteria</taxon>
        <taxon>Oceanospirillales</taxon>
        <taxon>Oceanospirillaceae</taxon>
        <taxon>Nitrincola</taxon>
    </lineage>
</organism>
<dbReference type="PRINTS" id="PR00344">
    <property type="entry name" value="BCTRLSENSOR"/>
</dbReference>
<dbReference type="Gene3D" id="3.30.565.10">
    <property type="entry name" value="Histidine kinase-like ATPase, C-terminal domain"/>
    <property type="match status" value="1"/>
</dbReference>
<feature type="transmembrane region" description="Helical" evidence="12">
    <location>
        <begin position="175"/>
        <end position="193"/>
    </location>
</feature>
<comment type="caution">
    <text evidence="15">The sequence shown here is derived from an EMBL/GenBank/DDBJ whole genome shotgun (WGS) entry which is preliminary data.</text>
</comment>
<dbReference type="InterPro" id="IPR004358">
    <property type="entry name" value="Sig_transdc_His_kin-like_C"/>
</dbReference>
<dbReference type="EC" id="2.7.13.3" evidence="3"/>
<comment type="subcellular location">
    <subcellularLocation>
        <location evidence="2">Membrane</location>
    </subcellularLocation>
</comment>
<dbReference type="EMBL" id="QKRX01000003">
    <property type="protein sequence ID" value="RAU18764.1"/>
    <property type="molecule type" value="Genomic_DNA"/>
</dbReference>
<dbReference type="InterPro" id="IPR003660">
    <property type="entry name" value="HAMP_dom"/>
</dbReference>
<evidence type="ECO:0000256" key="7">
    <source>
        <dbReference type="ARBA" id="ARBA00022777"/>
    </source>
</evidence>
<feature type="coiled-coil region" evidence="11">
    <location>
        <begin position="231"/>
        <end position="258"/>
    </location>
</feature>
<dbReference type="GO" id="GO:0005886">
    <property type="term" value="C:plasma membrane"/>
    <property type="evidence" value="ECO:0007669"/>
    <property type="project" value="TreeGrafter"/>
</dbReference>
<evidence type="ECO:0000256" key="4">
    <source>
        <dbReference type="ARBA" id="ARBA00022553"/>
    </source>
</evidence>
<dbReference type="InterPro" id="IPR005467">
    <property type="entry name" value="His_kinase_dom"/>
</dbReference>
<dbReference type="AlphaFoldDB" id="A0A364NNZ4"/>
<comment type="catalytic activity">
    <reaction evidence="1">
        <text>ATP + protein L-histidine = ADP + protein N-phospho-L-histidine.</text>
        <dbReference type="EC" id="2.7.13.3"/>
    </reaction>
</comment>
<dbReference type="InterPro" id="IPR036890">
    <property type="entry name" value="HATPase_C_sf"/>
</dbReference>
<feature type="domain" description="HAMP" evidence="14">
    <location>
        <begin position="195"/>
        <end position="246"/>
    </location>
</feature>
<reference evidence="15 16" key="1">
    <citation type="submission" date="2018-06" db="EMBL/GenBank/DDBJ databases">
        <title>Nitrincola tibetense sp. nov., isolated from Lake XuguoCo on Tibetan Plateau.</title>
        <authorList>
            <person name="Xing P."/>
        </authorList>
    </citation>
    <scope>NUCLEOTIDE SEQUENCE [LARGE SCALE GENOMIC DNA]</scope>
    <source>
        <strain evidence="16">xg18</strain>
    </source>
</reference>
<evidence type="ECO:0000313" key="15">
    <source>
        <dbReference type="EMBL" id="RAU18764.1"/>
    </source>
</evidence>
<dbReference type="SMART" id="SM00387">
    <property type="entry name" value="HATPase_c"/>
    <property type="match status" value="1"/>
</dbReference>
<dbReference type="Pfam" id="PF00512">
    <property type="entry name" value="HisKA"/>
    <property type="match status" value="1"/>
</dbReference>
<keyword evidence="5" id="KW-0808">Transferase</keyword>
<evidence type="ECO:0000256" key="11">
    <source>
        <dbReference type="SAM" id="Coils"/>
    </source>
</evidence>
<dbReference type="InterPro" id="IPR003661">
    <property type="entry name" value="HisK_dim/P_dom"/>
</dbReference>
<dbReference type="GO" id="GO:0005524">
    <property type="term" value="F:ATP binding"/>
    <property type="evidence" value="ECO:0007669"/>
    <property type="project" value="UniProtKB-KW"/>
</dbReference>
<dbReference type="InterPro" id="IPR036097">
    <property type="entry name" value="HisK_dim/P_sf"/>
</dbReference>
<dbReference type="PANTHER" id="PTHR45436">
    <property type="entry name" value="SENSOR HISTIDINE KINASE YKOH"/>
    <property type="match status" value="1"/>
</dbReference>
<evidence type="ECO:0000256" key="3">
    <source>
        <dbReference type="ARBA" id="ARBA00012438"/>
    </source>
</evidence>
<keyword evidence="16" id="KW-1185">Reference proteome</keyword>
<dbReference type="RefSeq" id="WP_112157995.1">
    <property type="nucleotide sequence ID" value="NZ_QKRX01000003.1"/>
</dbReference>
<evidence type="ECO:0000313" key="16">
    <source>
        <dbReference type="Proteomes" id="UP000250744"/>
    </source>
</evidence>
<gene>
    <name evidence="15" type="ORF">DN062_04565</name>
</gene>
<keyword evidence="7 15" id="KW-0418">Kinase</keyword>
<evidence type="ECO:0000256" key="6">
    <source>
        <dbReference type="ARBA" id="ARBA00022692"/>
    </source>
</evidence>
<evidence type="ECO:0000256" key="2">
    <source>
        <dbReference type="ARBA" id="ARBA00004370"/>
    </source>
</evidence>
<accession>A0A364NNZ4</accession>
<dbReference type="Gene3D" id="1.10.287.130">
    <property type="match status" value="1"/>
</dbReference>
<evidence type="ECO:0000256" key="8">
    <source>
        <dbReference type="ARBA" id="ARBA00022989"/>
    </source>
</evidence>
<dbReference type="InterPro" id="IPR003594">
    <property type="entry name" value="HATPase_dom"/>
</dbReference>
<keyword evidence="9" id="KW-0902">Two-component regulatory system</keyword>
<keyword evidence="10 12" id="KW-0472">Membrane</keyword>
<evidence type="ECO:0000256" key="1">
    <source>
        <dbReference type="ARBA" id="ARBA00000085"/>
    </source>
</evidence>
<protein>
    <recommendedName>
        <fullName evidence="3">histidine kinase</fullName>
        <ecNumber evidence="3">2.7.13.3</ecNumber>
    </recommendedName>
</protein>
<keyword evidence="8 12" id="KW-1133">Transmembrane helix</keyword>
<sequence>MKLKLIPRSLQARLLWASFILLPLVIAAAAIALQRSFYDSLVTSEQSQAQLQVYVILSSVELLENQPVLPELLPEPDFMRPDSGVYGYMSNPSGDVLWRSLSAQFLAKDIEEKSLKGRYPDPGQMHFRYLRQQGYFLMQYPVVWESPEGDLDFMVSVLRSDLSVDEQMLGFKTRLWGWLSGVFLLALFVQYVIMRWGLKPLHQLADDLNRIEKGDAEGLTGIYPLEVQAVTDNLNQLIKSERQQRERYRNTLADLAHSLKTPLAVIAGASNEKLDDQAYKQLIEEQAQRMGQIVQYQLSRSVKSQSRLLVKPIKISPVVQRIGGVLLKVYAEKQIQFENKVSEAAEFQGDESDLMELLGNLMENACKYGKRRVRVTSYTTRNGVLLMIEDDGNGILPEESRVILERGKRMDTSTSGQGIGLAVTVDILSSYGGALEADNSPELGGARFRMMIPLA</sequence>
<dbReference type="PROSITE" id="PS50885">
    <property type="entry name" value="HAMP"/>
    <property type="match status" value="1"/>
</dbReference>
<evidence type="ECO:0000256" key="10">
    <source>
        <dbReference type="ARBA" id="ARBA00023136"/>
    </source>
</evidence>
<dbReference type="SUPFAM" id="SSF55874">
    <property type="entry name" value="ATPase domain of HSP90 chaperone/DNA topoisomerase II/histidine kinase"/>
    <property type="match status" value="1"/>
</dbReference>
<dbReference type="PROSITE" id="PS50109">
    <property type="entry name" value="HIS_KIN"/>
    <property type="match status" value="1"/>
</dbReference>
<proteinExistence type="predicted"/>
<dbReference type="CDD" id="cd00082">
    <property type="entry name" value="HisKA"/>
    <property type="match status" value="1"/>
</dbReference>
<dbReference type="GO" id="GO:0000155">
    <property type="term" value="F:phosphorelay sensor kinase activity"/>
    <property type="evidence" value="ECO:0007669"/>
    <property type="project" value="InterPro"/>
</dbReference>